<dbReference type="Gene3D" id="3.10.20.370">
    <property type="match status" value="1"/>
</dbReference>
<evidence type="ECO:0000259" key="9">
    <source>
        <dbReference type="Pfam" id="PF03732"/>
    </source>
</evidence>
<feature type="compositionally biased region" description="Polar residues" evidence="8">
    <location>
        <begin position="362"/>
        <end position="375"/>
    </location>
</feature>
<feature type="domain" description="Reverse transcriptase RNase H-like" evidence="10">
    <location>
        <begin position="907"/>
        <end position="1008"/>
    </location>
</feature>
<keyword evidence="4" id="KW-0540">Nuclease</keyword>
<dbReference type="FunFam" id="3.10.20.370:FF:000001">
    <property type="entry name" value="Retrovirus-related Pol polyprotein from transposon 17.6-like protein"/>
    <property type="match status" value="1"/>
</dbReference>
<dbReference type="EMBL" id="BKCJ010001630">
    <property type="protein sequence ID" value="GEU42893.1"/>
    <property type="molecule type" value="Genomic_DNA"/>
</dbReference>
<dbReference type="InterPro" id="IPR043502">
    <property type="entry name" value="DNA/RNA_pol_sf"/>
</dbReference>
<keyword evidence="5" id="KW-0255">Endonuclease</keyword>
<dbReference type="InterPro" id="IPR041373">
    <property type="entry name" value="RT_RNaseH"/>
</dbReference>
<dbReference type="SUPFAM" id="SSF56672">
    <property type="entry name" value="DNA/RNA polymerases"/>
    <property type="match status" value="1"/>
</dbReference>
<organism evidence="11">
    <name type="scientific">Tanacetum cinerariifolium</name>
    <name type="common">Dalmatian daisy</name>
    <name type="synonym">Chrysanthemum cinerariifolium</name>
    <dbReference type="NCBI Taxonomy" id="118510"/>
    <lineage>
        <taxon>Eukaryota</taxon>
        <taxon>Viridiplantae</taxon>
        <taxon>Streptophyta</taxon>
        <taxon>Embryophyta</taxon>
        <taxon>Tracheophyta</taxon>
        <taxon>Spermatophyta</taxon>
        <taxon>Magnoliopsida</taxon>
        <taxon>eudicotyledons</taxon>
        <taxon>Gunneridae</taxon>
        <taxon>Pentapetalae</taxon>
        <taxon>asterids</taxon>
        <taxon>campanulids</taxon>
        <taxon>Asterales</taxon>
        <taxon>Asteraceae</taxon>
        <taxon>Asteroideae</taxon>
        <taxon>Anthemideae</taxon>
        <taxon>Anthemidinae</taxon>
        <taxon>Tanacetum</taxon>
    </lineage>
</organism>
<feature type="compositionally biased region" description="Polar residues" evidence="8">
    <location>
        <begin position="384"/>
        <end position="401"/>
    </location>
</feature>
<feature type="domain" description="Retrotransposon gag" evidence="9">
    <location>
        <begin position="105"/>
        <end position="197"/>
    </location>
</feature>
<dbReference type="CDD" id="cd00303">
    <property type="entry name" value="retropepsin_like"/>
    <property type="match status" value="1"/>
</dbReference>
<dbReference type="GO" id="GO:0016787">
    <property type="term" value="F:hydrolase activity"/>
    <property type="evidence" value="ECO:0007669"/>
    <property type="project" value="UniProtKB-KW"/>
</dbReference>
<dbReference type="GO" id="GO:0003964">
    <property type="term" value="F:RNA-directed DNA polymerase activity"/>
    <property type="evidence" value="ECO:0007669"/>
    <property type="project" value="UniProtKB-KW"/>
</dbReference>
<dbReference type="PANTHER" id="PTHR33067">
    <property type="entry name" value="RNA-DIRECTED DNA POLYMERASE-RELATED"/>
    <property type="match status" value="1"/>
</dbReference>
<evidence type="ECO:0000256" key="2">
    <source>
        <dbReference type="ARBA" id="ARBA00022679"/>
    </source>
</evidence>
<keyword evidence="3" id="KW-0548">Nucleotidyltransferase</keyword>
<evidence type="ECO:0000256" key="6">
    <source>
        <dbReference type="ARBA" id="ARBA00022801"/>
    </source>
</evidence>
<evidence type="ECO:0000256" key="1">
    <source>
        <dbReference type="ARBA" id="ARBA00012493"/>
    </source>
</evidence>
<dbReference type="Pfam" id="PF17917">
    <property type="entry name" value="RT_RNaseH"/>
    <property type="match status" value="1"/>
</dbReference>
<dbReference type="CDD" id="cd09274">
    <property type="entry name" value="RNase_HI_RT_Ty3"/>
    <property type="match status" value="1"/>
</dbReference>
<dbReference type="InterPro" id="IPR021109">
    <property type="entry name" value="Peptidase_aspartic_dom_sf"/>
</dbReference>
<dbReference type="InterPro" id="IPR043128">
    <property type="entry name" value="Rev_trsase/Diguanyl_cyclase"/>
</dbReference>
<sequence>MSTRSSTRNLFPPLDNPELTIRRRSRSDPTLLNNFEMAAEGPGDLPVPDLRTMKELYQPSLNGRNSCQFHGLPGDDANKHLDKFLHVTQSIKVNGVTDDALRLYLFPHSLTHHATAWFDRLPRNSINTFEQMAKMFLGKYFPPSMVTKLVNEITNFRQRPDESLFEAWERYRLSIDRCPNLNMLPVTQIDTFYNGLTLRHRDTINAAVGGAFMKRRPEECYNLIENMTAHCNYWDTSAQWSESFSSITSSDTEIAALKAKMAEINKNESSSATVGNTQNVYAAGAYQAYQAPAYQAPVYQASVHQPQIPQPQVVTTNEFTNFMKANDAILKNMQTNMTSLTNLNLELKNMFGQFMKMNTASSLGSRTLPSNTITNPKEDLKGITNRSGTAYQGPTIPTTSFLPPVVERETEATKDKVHPTNNGSTEDVQPPVVTTESPIPNFKPVISPIIEPVASPAIALRHNQRPSIPYPSRLNDQKLCDKANDQRQKFFQIFKDLNFNISFAEALILMPKFGPSIKSLWTNKDKLCELARTPLNEHCSAVLLKKLPEKLGDPGKFLIPCDFPRMPECLALADLDASINLMTLPVWNKLSLPDLYPTCMTLELIDRLISRPVGVSEDVFVKVGTFHFPTDFVVVDFDADPRVPLILGRSFLKTERALIDVFEGELTLCVGKEAITFNLDQTSRYLANYNDMTTNRIDIINMACEEYSQEVLGFSDVIAKVDAFLALEDDPTSSEVDQSYVDTEGDILLLEAFLNDDPSLPPPNQGNYLPEVRKELKICEAKSDKSSIDEPPEVELKDLPPHLEYAFLEGDDKFPVIITKDLSVEEKTALITVLKSHKNPFQNCLSHLEKMLKRCKDTNLCLPWEKSHFMVKEGIVLGHKISKEGIEVDKSKLMSLLNYLIQQLSRDMPFEVMCDASDFAIGVVLGQRQDKHFRPIHYASKTMIEAESNYTTTEKKMLSVVYAFEKFRSYLIMNKSIMYTDHSALKYLFSKKDSKARLLRWVLLLQEFTFKVIDTKGAENLVADHLSRLENPHQNVIDPKDINESFPLETLNLVSSRGNSSTPWFADFANYHAGNFVVKGMSSQQKNKFFKDVKHYFWDDPFLFKIYADQVIRRQKIFSGKLKSCWSRPFTIPHVFPYGAVKLSQPDGPNFKVNGHRLKHYFGEDIPKMIVPNLQTFPKDHWIRGIGSS</sequence>
<evidence type="ECO:0000256" key="5">
    <source>
        <dbReference type="ARBA" id="ARBA00022759"/>
    </source>
</evidence>
<reference evidence="11" key="1">
    <citation type="journal article" date="2019" name="Sci. Rep.">
        <title>Draft genome of Tanacetum cinerariifolium, the natural source of mosquito coil.</title>
        <authorList>
            <person name="Yamashiro T."/>
            <person name="Shiraishi A."/>
            <person name="Satake H."/>
            <person name="Nakayama K."/>
        </authorList>
    </citation>
    <scope>NUCLEOTIDE SEQUENCE</scope>
</reference>
<feature type="compositionally biased region" description="Basic and acidic residues" evidence="8">
    <location>
        <begin position="406"/>
        <end position="418"/>
    </location>
</feature>
<keyword evidence="2" id="KW-0808">Transferase</keyword>
<dbReference type="Gene3D" id="2.40.70.10">
    <property type="entry name" value="Acid Proteases"/>
    <property type="match status" value="1"/>
</dbReference>
<feature type="region of interest" description="Disordered" evidence="8">
    <location>
        <begin position="362"/>
        <end position="433"/>
    </location>
</feature>
<dbReference type="GO" id="GO:0004519">
    <property type="term" value="F:endonuclease activity"/>
    <property type="evidence" value="ECO:0007669"/>
    <property type="project" value="UniProtKB-KW"/>
</dbReference>
<feature type="compositionally biased region" description="Polar residues" evidence="8">
    <location>
        <begin position="419"/>
        <end position="433"/>
    </location>
</feature>
<evidence type="ECO:0000313" key="11">
    <source>
        <dbReference type="EMBL" id="GEU42893.1"/>
    </source>
</evidence>
<protein>
    <recommendedName>
        <fullName evidence="1">RNA-directed DNA polymerase</fullName>
        <ecNumber evidence="1">2.7.7.49</ecNumber>
    </recommendedName>
</protein>
<dbReference type="Gene3D" id="3.30.70.270">
    <property type="match status" value="1"/>
</dbReference>
<gene>
    <name evidence="11" type="ORF">Tci_014871</name>
</gene>
<evidence type="ECO:0000256" key="7">
    <source>
        <dbReference type="ARBA" id="ARBA00022918"/>
    </source>
</evidence>
<accession>A0A6L2K0Q3</accession>
<evidence type="ECO:0000256" key="4">
    <source>
        <dbReference type="ARBA" id="ARBA00022722"/>
    </source>
</evidence>
<evidence type="ECO:0000259" key="10">
    <source>
        <dbReference type="Pfam" id="PF17917"/>
    </source>
</evidence>
<keyword evidence="7 11" id="KW-0695">RNA-directed DNA polymerase</keyword>
<comment type="caution">
    <text evidence="11">The sequence shown here is derived from an EMBL/GenBank/DDBJ whole genome shotgun (WGS) entry which is preliminary data.</text>
</comment>
<proteinExistence type="predicted"/>
<dbReference type="Pfam" id="PF03732">
    <property type="entry name" value="Retrotrans_gag"/>
    <property type="match status" value="1"/>
</dbReference>
<name>A0A6L2K0Q3_TANCI</name>
<keyword evidence="6" id="KW-0378">Hydrolase</keyword>
<dbReference type="EC" id="2.7.7.49" evidence="1"/>
<dbReference type="InterPro" id="IPR005162">
    <property type="entry name" value="Retrotrans_gag_dom"/>
</dbReference>
<evidence type="ECO:0000256" key="3">
    <source>
        <dbReference type="ARBA" id="ARBA00022695"/>
    </source>
</evidence>
<dbReference type="PANTHER" id="PTHR33067:SF9">
    <property type="entry name" value="RNA-DIRECTED DNA POLYMERASE"/>
    <property type="match status" value="1"/>
</dbReference>
<dbReference type="AlphaFoldDB" id="A0A6L2K0Q3"/>
<evidence type="ECO:0000256" key="8">
    <source>
        <dbReference type="SAM" id="MobiDB-lite"/>
    </source>
</evidence>